<feature type="repeat" description="ANK" evidence="3">
    <location>
        <begin position="386"/>
        <end position="418"/>
    </location>
</feature>
<keyword evidence="5" id="KW-1185">Reference proteome</keyword>
<dbReference type="PANTHER" id="PTHR24123:SF33">
    <property type="entry name" value="PROTEIN HOS4"/>
    <property type="match status" value="1"/>
</dbReference>
<dbReference type="PROSITE" id="PS50297">
    <property type="entry name" value="ANK_REP_REGION"/>
    <property type="match status" value="9"/>
</dbReference>
<feature type="repeat" description="ANK" evidence="3">
    <location>
        <begin position="194"/>
        <end position="222"/>
    </location>
</feature>
<sequence length="596" mass="65484">MAGLATVAPPRGSGVALQDNYDVNYSLIRAVREGELERTRELINLFGLSYSKGWHKGYTPLHCAAEKGITEVVQLLLDSGANVDAKGEDSNTPLHIAVFRGKENIVELLLRYGATVDNQDKNGKTALRLAVENAYAYASPLPTIEDILKYRPDINNQSNRECLKIAVRGYARWFKEVVEALLRYGFSVNPEDTNNTEFLHAAFEKGYVKIVEDFLKYGANVNTLLGPSGHGKGLTPLHIAVINKQEEMANLLISNKADINARDENGKTPIFYATKNADLKLTKFLLANEANVKNSPEVLFQAVETECMEIVKVLLSYDADVNASDKYGQTALHLIALQDDGFSVVRKCMVCNPRGNEVLGRNSQVKEAIAKLLLNKGAGVDARTIKGETALHFAIQNENVKVVETILEYNANVNLGTKNGDMPLCLSSLTGNVEICTMLLNKGANVNVKKNGGISALHIAAQNHHGNIVKLLLNYGARVNSQDNDGRTALHYACYNGSIETVEELLEHGSDINITSKNGCTALDDNAAGIKSFYSDLNTYDSDASDYFDADRGIYRGNITLKLIICLIVKMKTANLYRHVQGIKVYTVNSEMNKFK</sequence>
<dbReference type="PROSITE" id="PS50088">
    <property type="entry name" value="ANK_REPEAT"/>
    <property type="match status" value="10"/>
</dbReference>
<dbReference type="Pfam" id="PF13637">
    <property type="entry name" value="Ank_4"/>
    <property type="match status" value="3"/>
</dbReference>
<keyword evidence="1" id="KW-0677">Repeat</keyword>
<evidence type="ECO:0000313" key="5">
    <source>
        <dbReference type="Proteomes" id="UP001187531"/>
    </source>
</evidence>
<dbReference type="InterPro" id="IPR036770">
    <property type="entry name" value="Ankyrin_rpt-contain_sf"/>
</dbReference>
<feature type="repeat" description="ANK" evidence="3">
    <location>
        <begin position="294"/>
        <end position="326"/>
    </location>
</feature>
<dbReference type="PANTHER" id="PTHR24123">
    <property type="entry name" value="ANKYRIN REPEAT-CONTAINING"/>
    <property type="match status" value="1"/>
</dbReference>
<dbReference type="EMBL" id="JAVRJZ010000012">
    <property type="protein sequence ID" value="KAK2715890.1"/>
    <property type="molecule type" value="Genomic_DNA"/>
</dbReference>
<name>A0AA88LC20_ARTSF</name>
<organism evidence="4 5">
    <name type="scientific">Artemia franciscana</name>
    <name type="common">Brine shrimp</name>
    <name type="synonym">Artemia sanfranciscana</name>
    <dbReference type="NCBI Taxonomy" id="6661"/>
    <lineage>
        <taxon>Eukaryota</taxon>
        <taxon>Metazoa</taxon>
        <taxon>Ecdysozoa</taxon>
        <taxon>Arthropoda</taxon>
        <taxon>Crustacea</taxon>
        <taxon>Branchiopoda</taxon>
        <taxon>Anostraca</taxon>
        <taxon>Artemiidae</taxon>
        <taxon>Artemia</taxon>
    </lineage>
</organism>
<evidence type="ECO:0000256" key="1">
    <source>
        <dbReference type="ARBA" id="ARBA00022737"/>
    </source>
</evidence>
<dbReference type="Gene3D" id="1.25.40.20">
    <property type="entry name" value="Ankyrin repeat-containing domain"/>
    <property type="match status" value="6"/>
</dbReference>
<dbReference type="Proteomes" id="UP001187531">
    <property type="component" value="Unassembled WGS sequence"/>
</dbReference>
<evidence type="ECO:0000256" key="3">
    <source>
        <dbReference type="PROSITE-ProRule" id="PRU00023"/>
    </source>
</evidence>
<keyword evidence="2 3" id="KW-0040">ANK repeat</keyword>
<proteinExistence type="predicted"/>
<feature type="repeat" description="ANK" evidence="3">
    <location>
        <begin position="232"/>
        <end position="264"/>
    </location>
</feature>
<reference evidence="4" key="1">
    <citation type="submission" date="2023-07" db="EMBL/GenBank/DDBJ databases">
        <title>Chromosome-level genome assembly of Artemia franciscana.</title>
        <authorList>
            <person name="Jo E."/>
        </authorList>
    </citation>
    <scope>NUCLEOTIDE SEQUENCE</scope>
    <source>
        <tissue evidence="4">Whole body</tissue>
    </source>
</reference>
<dbReference type="SMART" id="SM00248">
    <property type="entry name" value="ANK"/>
    <property type="match status" value="13"/>
</dbReference>
<dbReference type="PRINTS" id="PR01415">
    <property type="entry name" value="ANKYRIN"/>
</dbReference>
<feature type="repeat" description="ANK" evidence="3">
    <location>
        <begin position="419"/>
        <end position="451"/>
    </location>
</feature>
<protein>
    <submittedName>
        <fullName evidence="4">Uncharacterized protein</fullName>
    </submittedName>
</protein>
<dbReference type="SUPFAM" id="SSF48403">
    <property type="entry name" value="Ankyrin repeat"/>
    <property type="match status" value="2"/>
</dbReference>
<comment type="caution">
    <text evidence="4">The sequence shown here is derived from an EMBL/GenBank/DDBJ whole genome shotgun (WGS) entry which is preliminary data.</text>
</comment>
<evidence type="ECO:0000313" key="4">
    <source>
        <dbReference type="EMBL" id="KAK2715890.1"/>
    </source>
</evidence>
<feature type="repeat" description="ANK" evidence="3">
    <location>
        <begin position="89"/>
        <end position="121"/>
    </location>
</feature>
<dbReference type="InterPro" id="IPR051165">
    <property type="entry name" value="Multifunctional_ANK_Repeat"/>
</dbReference>
<dbReference type="AlphaFoldDB" id="A0AA88LC20"/>
<feature type="repeat" description="ANK" evidence="3">
    <location>
        <begin position="485"/>
        <end position="517"/>
    </location>
</feature>
<evidence type="ECO:0000256" key="2">
    <source>
        <dbReference type="ARBA" id="ARBA00023043"/>
    </source>
</evidence>
<dbReference type="Pfam" id="PF12796">
    <property type="entry name" value="Ank_2"/>
    <property type="match status" value="2"/>
</dbReference>
<feature type="repeat" description="ANK" evidence="3">
    <location>
        <begin position="56"/>
        <end position="88"/>
    </location>
</feature>
<dbReference type="InterPro" id="IPR002110">
    <property type="entry name" value="Ankyrin_rpt"/>
</dbReference>
<accession>A0AA88LC20</accession>
<feature type="repeat" description="ANK" evidence="3">
    <location>
        <begin position="265"/>
        <end position="297"/>
    </location>
</feature>
<gene>
    <name evidence="4" type="ORF">QYM36_010456</name>
</gene>
<feature type="repeat" description="ANK" evidence="3">
    <location>
        <begin position="452"/>
        <end position="484"/>
    </location>
</feature>